<dbReference type="AlphaFoldDB" id="A0A6C0J3Z8"/>
<reference evidence="1" key="1">
    <citation type="journal article" date="2020" name="Nature">
        <title>Giant virus diversity and host interactions through global metagenomics.</title>
        <authorList>
            <person name="Schulz F."/>
            <person name="Roux S."/>
            <person name="Paez-Espino D."/>
            <person name="Jungbluth S."/>
            <person name="Walsh D.A."/>
            <person name="Denef V.J."/>
            <person name="McMahon K.D."/>
            <person name="Konstantinidis K.T."/>
            <person name="Eloe-Fadrosh E.A."/>
            <person name="Kyrpides N.C."/>
            <person name="Woyke T."/>
        </authorList>
    </citation>
    <scope>NUCLEOTIDE SEQUENCE</scope>
    <source>
        <strain evidence="1">GVMAG-M-3300025860-20</strain>
    </source>
</reference>
<dbReference type="EMBL" id="MN740327">
    <property type="protein sequence ID" value="QHU00415.1"/>
    <property type="molecule type" value="Genomic_DNA"/>
</dbReference>
<organism evidence="1">
    <name type="scientific">viral metagenome</name>
    <dbReference type="NCBI Taxonomy" id="1070528"/>
    <lineage>
        <taxon>unclassified sequences</taxon>
        <taxon>metagenomes</taxon>
        <taxon>organismal metagenomes</taxon>
    </lineage>
</organism>
<proteinExistence type="predicted"/>
<name>A0A6C0J3Z8_9ZZZZ</name>
<evidence type="ECO:0000313" key="1">
    <source>
        <dbReference type="EMBL" id="QHU00415.1"/>
    </source>
</evidence>
<protein>
    <submittedName>
        <fullName evidence="1">Uncharacterized protein</fullName>
    </submittedName>
</protein>
<accession>A0A6C0J3Z8</accession>
<sequence length="385" mass="44351">MTDLTSEHIDIMLLVTKLYGFKGLADYETEVSSASVKDIPNFFASIEGYLGRIEALFPSHDVSVKRLHGTINNVTIAMNILRSMLTYCGIPWRTRRKNNTITIKLVDYNTHMVTMTNLMAVNNSYESQRTVERIKLEYVSWSTNFYEKEEDRRYQITYKIPKWHDKTMVGITMNHSAKKMLMCGDTYVWAPPSINLLPETMKWLPALKYHDYTIVLYDLKDLDLEPIIIGQCFVDNSDEPHTAMLICNTGGCGPDCKTKGKPNYFSVLDGMGTLRFHCNKCPNKYIIEKETPGTHGYIEYSNNKRIQNLFSFNTKVNFKIKSDNTLIVTETTCNFSDTVCFPETHNIHSKDGWYHLESDKHINITPDTFPVKYEIEIDSVTAVEK</sequence>